<dbReference type="Pfam" id="PF01391">
    <property type="entry name" value="Collagen"/>
    <property type="match status" value="1"/>
</dbReference>
<sequence>MEKSNIYLLLVLAVIASVAISVGSFTFLKSNFIGPQGEQGIQGIQGEQGIQGDQGSQGIQGEPGDQGPQGEAFAYEGVWVLTYEWQWEDDDLDEWTYTFTVESDFTMIQPGYVYDGSVETKGFMTVHIYEGRGTSGEPLIYWSTFNSFLEYDTIMLLGKGIYTIEATTNYQTNIWIDIFEYLPRGLDSDA</sequence>
<keyword evidence="2" id="KW-1133">Transmembrane helix</keyword>
<dbReference type="EMBL" id="MT143684">
    <property type="protein sequence ID" value="QJB00210.1"/>
    <property type="molecule type" value="Genomic_DNA"/>
</dbReference>
<organism evidence="4">
    <name type="scientific">viral metagenome</name>
    <dbReference type="NCBI Taxonomy" id="1070528"/>
    <lineage>
        <taxon>unclassified sequences</taxon>
        <taxon>metagenomes</taxon>
        <taxon>organismal metagenomes</taxon>
    </lineage>
</organism>
<protein>
    <submittedName>
        <fullName evidence="4">Putative tail protein</fullName>
    </submittedName>
</protein>
<dbReference type="EMBL" id="MT143865">
    <property type="protein sequence ID" value="QJB03916.1"/>
    <property type="molecule type" value="Genomic_DNA"/>
</dbReference>
<accession>A0A6M3MF31</accession>
<gene>
    <name evidence="3" type="ORF">MM171A00660_0035</name>
    <name evidence="4" type="ORF">MM171B00538_0030</name>
</gene>
<evidence type="ECO:0000313" key="4">
    <source>
        <dbReference type="EMBL" id="QJB03916.1"/>
    </source>
</evidence>
<dbReference type="AlphaFoldDB" id="A0A6M3MF31"/>
<evidence type="ECO:0000313" key="3">
    <source>
        <dbReference type="EMBL" id="QJB00210.1"/>
    </source>
</evidence>
<feature type="region of interest" description="Disordered" evidence="1">
    <location>
        <begin position="47"/>
        <end position="67"/>
    </location>
</feature>
<proteinExistence type="predicted"/>
<evidence type="ECO:0000256" key="2">
    <source>
        <dbReference type="SAM" id="Phobius"/>
    </source>
</evidence>
<evidence type="ECO:0000256" key="1">
    <source>
        <dbReference type="SAM" id="MobiDB-lite"/>
    </source>
</evidence>
<keyword evidence="2" id="KW-0812">Transmembrane</keyword>
<keyword evidence="2" id="KW-0472">Membrane</keyword>
<feature type="transmembrane region" description="Helical" evidence="2">
    <location>
        <begin position="6"/>
        <end position="28"/>
    </location>
</feature>
<reference evidence="4" key="1">
    <citation type="submission" date="2020-03" db="EMBL/GenBank/DDBJ databases">
        <title>The deep terrestrial virosphere.</title>
        <authorList>
            <person name="Holmfeldt K."/>
            <person name="Nilsson E."/>
            <person name="Simone D."/>
            <person name="Lopez-Fernandez M."/>
            <person name="Wu X."/>
            <person name="de Brujin I."/>
            <person name="Lundin D."/>
            <person name="Andersson A."/>
            <person name="Bertilsson S."/>
            <person name="Dopson M."/>
        </authorList>
    </citation>
    <scope>NUCLEOTIDE SEQUENCE</scope>
    <source>
        <strain evidence="3">MM171A00660</strain>
        <strain evidence="4">MM171B00538</strain>
    </source>
</reference>
<dbReference type="Gene3D" id="1.20.5.320">
    <property type="entry name" value="6-Phosphogluconate Dehydrogenase, domain 3"/>
    <property type="match status" value="1"/>
</dbReference>
<dbReference type="InterPro" id="IPR008160">
    <property type="entry name" value="Collagen"/>
</dbReference>
<name>A0A6M3MF31_9ZZZZ</name>